<comment type="caution">
    <text evidence="10">The sequence shown here is derived from an EMBL/GenBank/DDBJ whole genome shotgun (WGS) entry which is preliminary data.</text>
</comment>
<keyword evidence="3 7" id="KW-0812">Transmembrane</keyword>
<dbReference type="InterPro" id="IPR039859">
    <property type="entry name" value="PFA4/ZDH16/20/ERF2-like"/>
</dbReference>
<keyword evidence="6 7" id="KW-0012">Acyltransferase</keyword>
<comment type="catalytic activity">
    <reaction evidence="7">
        <text>L-cysteinyl-[protein] + hexadecanoyl-CoA = S-hexadecanoyl-L-cysteinyl-[protein] + CoA</text>
        <dbReference type="Rhea" id="RHEA:36683"/>
        <dbReference type="Rhea" id="RHEA-COMP:10131"/>
        <dbReference type="Rhea" id="RHEA-COMP:11032"/>
        <dbReference type="ChEBI" id="CHEBI:29950"/>
        <dbReference type="ChEBI" id="CHEBI:57287"/>
        <dbReference type="ChEBI" id="CHEBI:57379"/>
        <dbReference type="ChEBI" id="CHEBI:74151"/>
        <dbReference type="EC" id="2.3.1.225"/>
    </reaction>
</comment>
<proteinExistence type="inferred from homology"/>
<feature type="region of interest" description="Disordered" evidence="8">
    <location>
        <begin position="385"/>
        <end position="425"/>
    </location>
</feature>
<evidence type="ECO:0000256" key="3">
    <source>
        <dbReference type="ARBA" id="ARBA00022692"/>
    </source>
</evidence>
<keyword evidence="4 7" id="KW-1133">Transmembrane helix</keyword>
<accession>A0ABD3M0B8</accession>
<dbReference type="Pfam" id="PF01529">
    <property type="entry name" value="DHHC"/>
    <property type="match status" value="1"/>
</dbReference>
<reference evidence="10 11" key="1">
    <citation type="submission" date="2024-10" db="EMBL/GenBank/DDBJ databases">
        <title>Updated reference genomes for cyclostephanoid diatoms.</title>
        <authorList>
            <person name="Roberts W.R."/>
            <person name="Alverson A.J."/>
        </authorList>
    </citation>
    <scope>NUCLEOTIDE SEQUENCE [LARGE SCALE GENOMIC DNA]</scope>
    <source>
        <strain evidence="10 11">AJA232-27</strain>
    </source>
</reference>
<keyword evidence="5 7" id="KW-0472">Membrane</keyword>
<dbReference type="PANTHER" id="PTHR22883">
    <property type="entry name" value="ZINC FINGER DHHC DOMAIN CONTAINING PROTEIN"/>
    <property type="match status" value="1"/>
</dbReference>
<evidence type="ECO:0000256" key="5">
    <source>
        <dbReference type="ARBA" id="ARBA00023136"/>
    </source>
</evidence>
<feature type="transmembrane region" description="Helical" evidence="7">
    <location>
        <begin position="232"/>
        <end position="254"/>
    </location>
</feature>
<organism evidence="10 11">
    <name type="scientific">Discostella pseudostelligera</name>
    <dbReference type="NCBI Taxonomy" id="259834"/>
    <lineage>
        <taxon>Eukaryota</taxon>
        <taxon>Sar</taxon>
        <taxon>Stramenopiles</taxon>
        <taxon>Ochrophyta</taxon>
        <taxon>Bacillariophyta</taxon>
        <taxon>Coscinodiscophyceae</taxon>
        <taxon>Thalassiosirophycidae</taxon>
        <taxon>Stephanodiscales</taxon>
        <taxon>Stephanodiscaceae</taxon>
        <taxon>Discostella</taxon>
    </lineage>
</organism>
<feature type="compositionally biased region" description="Polar residues" evidence="8">
    <location>
        <begin position="403"/>
        <end position="412"/>
    </location>
</feature>
<name>A0ABD3M0B8_9STRA</name>
<evidence type="ECO:0000256" key="2">
    <source>
        <dbReference type="ARBA" id="ARBA00022679"/>
    </source>
</evidence>
<comment type="subcellular location">
    <subcellularLocation>
        <location evidence="1">Membrane</location>
        <topology evidence="1">Multi-pass membrane protein</topology>
    </subcellularLocation>
</comment>
<feature type="transmembrane region" description="Helical" evidence="7">
    <location>
        <begin position="170"/>
        <end position="194"/>
    </location>
</feature>
<dbReference type="GO" id="GO:0019706">
    <property type="term" value="F:protein-cysteine S-palmitoyltransferase activity"/>
    <property type="evidence" value="ECO:0007669"/>
    <property type="project" value="UniProtKB-EC"/>
</dbReference>
<evidence type="ECO:0000256" key="8">
    <source>
        <dbReference type="SAM" id="MobiDB-lite"/>
    </source>
</evidence>
<feature type="transmembrane region" description="Helical" evidence="7">
    <location>
        <begin position="56"/>
        <end position="76"/>
    </location>
</feature>
<comment type="similarity">
    <text evidence="7">Belongs to the DHHC palmitoyltransferase family.</text>
</comment>
<dbReference type="InterPro" id="IPR001594">
    <property type="entry name" value="Palmitoyltrfase_DHHC"/>
</dbReference>
<evidence type="ECO:0000256" key="7">
    <source>
        <dbReference type="RuleBase" id="RU079119"/>
    </source>
</evidence>
<keyword evidence="2 7" id="KW-0808">Transferase</keyword>
<dbReference type="PANTHER" id="PTHR22883:SF405">
    <property type="entry name" value="PALMITOYLTRANSFERASE"/>
    <property type="match status" value="1"/>
</dbReference>
<dbReference type="GO" id="GO:0016020">
    <property type="term" value="C:membrane"/>
    <property type="evidence" value="ECO:0007669"/>
    <property type="project" value="UniProtKB-SubCell"/>
</dbReference>
<feature type="transmembrane region" description="Helical" evidence="7">
    <location>
        <begin position="26"/>
        <end position="50"/>
    </location>
</feature>
<protein>
    <recommendedName>
        <fullName evidence="7">Palmitoyltransferase</fullName>
        <ecNumber evidence="7">2.3.1.225</ecNumber>
    </recommendedName>
</protein>
<comment type="domain">
    <text evidence="7">The DHHC domain is required for palmitoyltransferase activity.</text>
</comment>
<dbReference type="AlphaFoldDB" id="A0ABD3M0B8"/>
<feature type="compositionally biased region" description="Basic and acidic residues" evidence="8">
    <location>
        <begin position="388"/>
        <end position="402"/>
    </location>
</feature>
<dbReference type="EC" id="2.3.1.225" evidence="7"/>
<evidence type="ECO:0000313" key="11">
    <source>
        <dbReference type="Proteomes" id="UP001530293"/>
    </source>
</evidence>
<dbReference type="EMBL" id="JALLBG020000273">
    <property type="protein sequence ID" value="KAL3757107.1"/>
    <property type="molecule type" value="Genomic_DNA"/>
</dbReference>
<feature type="domain" description="Palmitoyltransferase DHHC" evidence="9">
    <location>
        <begin position="126"/>
        <end position="271"/>
    </location>
</feature>
<gene>
    <name evidence="10" type="ORF">ACHAWU_002946</name>
</gene>
<dbReference type="Proteomes" id="UP001530293">
    <property type="component" value="Unassembled WGS sequence"/>
</dbReference>
<evidence type="ECO:0000256" key="1">
    <source>
        <dbReference type="ARBA" id="ARBA00004141"/>
    </source>
</evidence>
<evidence type="ECO:0000256" key="6">
    <source>
        <dbReference type="ARBA" id="ARBA00023315"/>
    </source>
</evidence>
<keyword evidence="11" id="KW-1185">Reference proteome</keyword>
<sequence length="425" mass="46856">MGRSAVGSVGTDFHAQHWLSFDPCGLLCLSFSYALHLFALFASGFTLISHHLAAQLLYGTLYVPLACMSLWSLFAACTTNPGAVPMGARPLASNSNLGIPGGEDDSIIVERDYERGGLRRRRGIRRCAKCNDNYKPARAHHDSVTGRCVVKFDHYCPWVGNAVGIMNHKFFILFIFYTLLTAIVSLTLIIIRVIRCEYYTQQQPLGYPPSHYNSTTIISNDELPAGCNPDQFTIVFILGIITLLFFFFTFCMLIEQSEAISTNISKIARLKTRSGMVSNPDEYAPVSTEFNEVFGGEHPNVSWHWFVPLKVQFPHWAIDNVMGYDVCAAAMTTLGCSTPYQEPELEREGGSVTSAVAGVSTALMGEDAILSERDDSVGKFGLVEGAEEDRQTPMRDQMKDDTTTLTSTNVESSGVKKRSAGSFIL</sequence>
<dbReference type="PROSITE" id="PS50216">
    <property type="entry name" value="DHHC"/>
    <property type="match status" value="1"/>
</dbReference>
<evidence type="ECO:0000256" key="4">
    <source>
        <dbReference type="ARBA" id="ARBA00022989"/>
    </source>
</evidence>
<evidence type="ECO:0000313" key="10">
    <source>
        <dbReference type="EMBL" id="KAL3757107.1"/>
    </source>
</evidence>
<evidence type="ECO:0000259" key="9">
    <source>
        <dbReference type="Pfam" id="PF01529"/>
    </source>
</evidence>